<dbReference type="Proteomes" id="UP000794436">
    <property type="component" value="Unassembled WGS sequence"/>
</dbReference>
<evidence type="ECO:0000313" key="3">
    <source>
        <dbReference type="Proteomes" id="UP000794436"/>
    </source>
</evidence>
<protein>
    <submittedName>
        <fullName evidence="2">Uncharacterized protein</fullName>
    </submittedName>
</protein>
<sequence>MTEAIRSPQLLEPQSEYTQQDLPRGIEGVRDAELKKCATTSVVDTLVAVVCPCVSLAQVASSTGSSYRATLAGFTVLNLLGFASIVLASYFAGEGYMDVRQIAACLLAELIMFFFGPIVSFVLVIAFYVQIRGDGGEEIPYLFLPSIAWDIIFALAAQHVRNKLRRRVGVPRDGVLRVLFSTTCCIWYNIAATTSSAKKFKSVSSCHVGVLDTIPPFEPSDKQIHSAV</sequence>
<evidence type="ECO:0000313" key="2">
    <source>
        <dbReference type="EMBL" id="TMW62005.1"/>
    </source>
</evidence>
<feature type="transmembrane region" description="Helical" evidence="1">
    <location>
        <begin position="139"/>
        <end position="157"/>
    </location>
</feature>
<name>A0A8K1CF09_PYTOL</name>
<gene>
    <name evidence="2" type="ORF">Poli38472_009498</name>
</gene>
<evidence type="ECO:0000256" key="1">
    <source>
        <dbReference type="SAM" id="Phobius"/>
    </source>
</evidence>
<comment type="caution">
    <text evidence="2">The sequence shown here is derived from an EMBL/GenBank/DDBJ whole genome shotgun (WGS) entry which is preliminary data.</text>
</comment>
<dbReference type="AlphaFoldDB" id="A0A8K1CF09"/>
<reference evidence="2" key="1">
    <citation type="submission" date="2019-03" db="EMBL/GenBank/DDBJ databases">
        <title>Long read genome sequence of the mycoparasitic Pythium oligandrum ATCC 38472 isolated from sugarbeet rhizosphere.</title>
        <authorList>
            <person name="Gaulin E."/>
        </authorList>
    </citation>
    <scope>NUCLEOTIDE SEQUENCE</scope>
    <source>
        <strain evidence="2">ATCC 38472_TT</strain>
    </source>
</reference>
<keyword evidence="1" id="KW-0472">Membrane</keyword>
<proteinExistence type="predicted"/>
<dbReference type="EMBL" id="SPLM01000074">
    <property type="protein sequence ID" value="TMW62005.1"/>
    <property type="molecule type" value="Genomic_DNA"/>
</dbReference>
<keyword evidence="1" id="KW-1133">Transmembrane helix</keyword>
<organism evidence="2 3">
    <name type="scientific">Pythium oligandrum</name>
    <name type="common">Mycoparasitic fungus</name>
    <dbReference type="NCBI Taxonomy" id="41045"/>
    <lineage>
        <taxon>Eukaryota</taxon>
        <taxon>Sar</taxon>
        <taxon>Stramenopiles</taxon>
        <taxon>Oomycota</taxon>
        <taxon>Peronosporomycetes</taxon>
        <taxon>Pythiales</taxon>
        <taxon>Pythiaceae</taxon>
        <taxon>Pythium</taxon>
    </lineage>
</organism>
<feature type="transmembrane region" description="Helical" evidence="1">
    <location>
        <begin position="104"/>
        <end position="127"/>
    </location>
</feature>
<feature type="transmembrane region" description="Helical" evidence="1">
    <location>
        <begin position="71"/>
        <end position="92"/>
    </location>
</feature>
<keyword evidence="1" id="KW-0812">Transmembrane</keyword>
<accession>A0A8K1CF09</accession>
<keyword evidence="3" id="KW-1185">Reference proteome</keyword>